<feature type="chain" id="PRO_5046397483" description="Cys-rich protein" evidence="2">
    <location>
        <begin position="23"/>
        <end position="130"/>
    </location>
</feature>
<reference evidence="3 4" key="1">
    <citation type="submission" date="2024-09" db="EMBL/GenBank/DDBJ databases">
        <title>Taxonomic and Genotyping Characterization of Leptospira Strains isolated from Multiple Sources in Colombia highlights the importance of intermediate species.</title>
        <authorList>
            <person name="Torres Higuera L."/>
            <person name="Rojas Tapias D."/>
            <person name="Jimenez Velasquez S."/>
            <person name="Renjifo Ibanez C."/>
        </authorList>
    </citation>
    <scope>NUCLEOTIDE SEQUENCE [LARGE SCALE GENOMIC DNA]</scope>
    <source>
        <strain evidence="3 4">Lep080</strain>
    </source>
</reference>
<organism evidence="3 4">
    <name type="scientific">Leptospira wolffii</name>
    <dbReference type="NCBI Taxonomy" id="409998"/>
    <lineage>
        <taxon>Bacteria</taxon>
        <taxon>Pseudomonadati</taxon>
        <taxon>Spirochaetota</taxon>
        <taxon>Spirochaetia</taxon>
        <taxon>Leptospirales</taxon>
        <taxon>Leptospiraceae</taxon>
        <taxon>Leptospira</taxon>
    </lineage>
</organism>
<evidence type="ECO:0000256" key="1">
    <source>
        <dbReference type="SAM" id="MobiDB-lite"/>
    </source>
</evidence>
<keyword evidence="2" id="KW-0732">Signal</keyword>
<dbReference type="RefSeq" id="WP_135700062.1">
    <property type="nucleotide sequence ID" value="NZ_JBHILI010000011.1"/>
</dbReference>
<evidence type="ECO:0008006" key="5">
    <source>
        <dbReference type="Google" id="ProtNLM"/>
    </source>
</evidence>
<evidence type="ECO:0000313" key="3">
    <source>
        <dbReference type="EMBL" id="MFB5738116.1"/>
    </source>
</evidence>
<comment type="caution">
    <text evidence="3">The sequence shown here is derived from an EMBL/GenBank/DDBJ whole genome shotgun (WGS) entry which is preliminary data.</text>
</comment>
<proteinExistence type="predicted"/>
<evidence type="ECO:0000313" key="4">
    <source>
        <dbReference type="Proteomes" id="UP001580391"/>
    </source>
</evidence>
<dbReference type="EMBL" id="JBHILJ010000010">
    <property type="protein sequence ID" value="MFB5738116.1"/>
    <property type="molecule type" value="Genomic_DNA"/>
</dbReference>
<feature type="signal peptide" evidence="2">
    <location>
        <begin position="1"/>
        <end position="22"/>
    </location>
</feature>
<feature type="region of interest" description="Disordered" evidence="1">
    <location>
        <begin position="24"/>
        <end position="53"/>
    </location>
</feature>
<dbReference type="Proteomes" id="UP001580391">
    <property type="component" value="Unassembled WGS sequence"/>
</dbReference>
<protein>
    <recommendedName>
        <fullName evidence="5">Cys-rich protein</fullName>
    </recommendedName>
</protein>
<evidence type="ECO:0000256" key="2">
    <source>
        <dbReference type="SAM" id="SignalP"/>
    </source>
</evidence>
<gene>
    <name evidence="3" type="ORF">ACE5IX_16470</name>
</gene>
<feature type="compositionally biased region" description="Basic and acidic residues" evidence="1">
    <location>
        <begin position="30"/>
        <end position="53"/>
    </location>
</feature>
<accession>A0ABV5BVL8</accession>
<keyword evidence="4" id="KW-1185">Reference proteome</keyword>
<sequence length="130" mass="14427">MTQYIKVFATSAILIASFPLFAQPSGGQPPHREDPCKTERQTYCKDSRPGPESDKCLKDSIGKLSESCKTHVLEMLARFEKFKAACGSDEEKYCQGADNPREKMSCLKNNESKLSVACKAALPPNPPDRR</sequence>
<name>A0ABV5BVL8_9LEPT</name>